<reference evidence="2 3" key="1">
    <citation type="submission" date="2021-03" db="EMBL/GenBank/DDBJ databases">
        <title>Succinivibrio sp. nov. isolated from feces of cow.</title>
        <authorList>
            <person name="Choi J.-Y."/>
        </authorList>
    </citation>
    <scope>NUCLEOTIDE SEQUENCE [LARGE SCALE GENOMIC DNA]</scope>
    <source>
        <strain evidence="2 3">AGMB01872</strain>
    </source>
</reference>
<dbReference type="SUPFAM" id="SSF53927">
    <property type="entry name" value="Cytidine deaminase-like"/>
    <property type="match status" value="1"/>
</dbReference>
<evidence type="ECO:0000259" key="1">
    <source>
        <dbReference type="PROSITE" id="PS51747"/>
    </source>
</evidence>
<feature type="domain" description="CMP/dCMP-type deaminase" evidence="1">
    <location>
        <begin position="1"/>
        <end position="119"/>
    </location>
</feature>
<dbReference type="Gene3D" id="3.40.140.10">
    <property type="entry name" value="Cytidine Deaminase, domain 2"/>
    <property type="match status" value="1"/>
</dbReference>
<gene>
    <name evidence="2" type="ORF">J5V48_04280</name>
</gene>
<accession>A0ABS7DG71</accession>
<dbReference type="PANTHER" id="PTHR11079">
    <property type="entry name" value="CYTOSINE DEAMINASE FAMILY MEMBER"/>
    <property type="match status" value="1"/>
</dbReference>
<name>A0ABS7DG71_9GAMM</name>
<organism evidence="2 3">
    <name type="scientific">Succinivibrio faecicola</name>
    <dbReference type="NCBI Taxonomy" id="2820300"/>
    <lineage>
        <taxon>Bacteria</taxon>
        <taxon>Pseudomonadati</taxon>
        <taxon>Pseudomonadota</taxon>
        <taxon>Gammaproteobacteria</taxon>
        <taxon>Aeromonadales</taxon>
        <taxon>Succinivibrionaceae</taxon>
        <taxon>Succinivibrio</taxon>
    </lineage>
</organism>
<keyword evidence="3" id="KW-1185">Reference proteome</keyword>
<sequence length="156" mass="17533">MIDSKIIDNAVNQARKTMNNGEGGPFGAAIITKDGQIFYASNQVLKEHDPTAHAEICCIRKACKALNTHDLSGCILYTTCQPCPMCLSAIIWSNIKEIWYGCNADDADKAGFRDAFIYEYIEKKCKDSCVLKITQIDRDRANVLFEEYKKMSGEIY</sequence>
<dbReference type="InterPro" id="IPR016193">
    <property type="entry name" value="Cytidine_deaminase-like"/>
</dbReference>
<evidence type="ECO:0000313" key="2">
    <source>
        <dbReference type="EMBL" id="MBW7570107.1"/>
    </source>
</evidence>
<dbReference type="RefSeq" id="WP_219937326.1">
    <property type="nucleotide sequence ID" value="NZ_JAGFNY010000010.1"/>
</dbReference>
<dbReference type="Pfam" id="PF00383">
    <property type="entry name" value="dCMP_cyt_deam_1"/>
    <property type="match status" value="1"/>
</dbReference>
<dbReference type="EMBL" id="JAGFNY010000010">
    <property type="protein sequence ID" value="MBW7570107.1"/>
    <property type="molecule type" value="Genomic_DNA"/>
</dbReference>
<evidence type="ECO:0000313" key="3">
    <source>
        <dbReference type="Proteomes" id="UP000731465"/>
    </source>
</evidence>
<dbReference type="InterPro" id="IPR002125">
    <property type="entry name" value="CMP_dCMP_dom"/>
</dbReference>
<comment type="caution">
    <text evidence="2">The sequence shown here is derived from an EMBL/GenBank/DDBJ whole genome shotgun (WGS) entry which is preliminary data.</text>
</comment>
<proteinExistence type="predicted"/>
<protein>
    <submittedName>
        <fullName evidence="2">Nucleoside deaminase</fullName>
    </submittedName>
</protein>
<dbReference type="PANTHER" id="PTHR11079:SF161">
    <property type="entry name" value="CMP_DCMP-TYPE DEAMINASE DOMAIN-CONTAINING PROTEIN"/>
    <property type="match status" value="1"/>
</dbReference>
<dbReference type="Proteomes" id="UP000731465">
    <property type="component" value="Unassembled WGS sequence"/>
</dbReference>
<dbReference type="PROSITE" id="PS51747">
    <property type="entry name" value="CYT_DCMP_DEAMINASES_2"/>
    <property type="match status" value="1"/>
</dbReference>
<dbReference type="CDD" id="cd01285">
    <property type="entry name" value="nucleoside_deaminase"/>
    <property type="match status" value="1"/>
</dbReference>